<dbReference type="InterPro" id="IPR001048">
    <property type="entry name" value="Asp/Glu/Uridylate_kinase"/>
</dbReference>
<dbReference type="CDD" id="cd04913">
    <property type="entry name" value="ACT_AKii-LysC-BS-like_1"/>
    <property type="match status" value="2"/>
</dbReference>
<dbReference type="CDD" id="cd04261">
    <property type="entry name" value="AAK_AKii-LysC-BS"/>
    <property type="match status" value="1"/>
</dbReference>
<evidence type="ECO:0000259" key="18">
    <source>
        <dbReference type="PROSITE" id="PS51671"/>
    </source>
</evidence>
<dbReference type="Pfam" id="PF22468">
    <property type="entry name" value="ACT_9"/>
    <property type="match status" value="2"/>
</dbReference>
<keyword evidence="9" id="KW-0677">Repeat</keyword>
<evidence type="ECO:0000256" key="10">
    <source>
        <dbReference type="ARBA" id="ARBA00022741"/>
    </source>
</evidence>
<keyword evidence="10" id="KW-0547">Nucleotide-binding</keyword>
<dbReference type="NCBIfam" id="TIGR00656">
    <property type="entry name" value="asp_kin_monofn"/>
    <property type="match status" value="1"/>
</dbReference>
<evidence type="ECO:0000256" key="9">
    <source>
        <dbReference type="ARBA" id="ARBA00022737"/>
    </source>
</evidence>
<evidence type="ECO:0000256" key="14">
    <source>
        <dbReference type="ARBA" id="ARBA00023154"/>
    </source>
</evidence>
<evidence type="ECO:0000256" key="1">
    <source>
        <dbReference type="ARBA" id="ARBA00003121"/>
    </source>
</evidence>
<comment type="subunit">
    <text evidence="16">Tetramer consisting of 2 isoforms Alpha (catalytic and regulation) and of a homodimer of 2 isoforms Beta (regulation).</text>
</comment>
<dbReference type="CDD" id="cd04923">
    <property type="entry name" value="ACT_AK-LysC-DapG-like_2"/>
    <property type="match status" value="2"/>
</dbReference>
<dbReference type="NCBIfam" id="TIGR00657">
    <property type="entry name" value="asp_kinases"/>
    <property type="match status" value="1"/>
</dbReference>
<dbReference type="NCBIfam" id="NF005154">
    <property type="entry name" value="PRK06635.1-2"/>
    <property type="match status" value="1"/>
</dbReference>
<sequence length="601" mass="63221">MALIVQKYGGTSVGSVDRIQAVAGRVKKTVDGGNTVVVVVSAMGKTTDGLVNLAKEISSNPSRREMDMLLSTGEQVSIALMSMALQELGQAAISMTGAQVGIVTEAEHSRARILEIKPDRIQSHLNGGKVVVVAGFQGISNSDELEITTLGRGGSDTSAVALAAALKADSCEIYTDVPGILTTDPRLVPEAQLMDEITCDEMLELASLGAKVLHPRAVEIARNYGVPLVVRSSWSEQPGTKVTSPVPKPRSLVGLELTKAVDGVEFDSDQAKVALLRVPDRPGIAARLFGEIAHQQVDVDLIIQSVHEGNTNDIAFTVIGGVLTKAEAVAEAIAPALRTHPTHTEEAEVLVEKRIAKIAIAGAGMIGRPGIAAKMFTTLAEAGVNIEMISTSEVKVSCVIDQKDTDKAIEALCEAFEVSSSPVETEKSSPESAPPVRGVALDRNQARIAIRHIPDRPGMAAKIFSVLAEKNISVDMIIQSQRCRIVEGVPRRDIAFTVAVGDALIAKKVLDDVSMAIGAGEVTVDSDIAKVSIVGAGMVGQPGVAARFFAALAQEKVNIQMIATSEIKISCVVAKNEGERALKAVHAAFELGGKDRVEVPA</sequence>
<comment type="function">
    <text evidence="1">Catalyzes the phosphorylation of the beta-carboxyl group of aspartic acid with ATP to yield 4-phospho-L-aspartate, which is involved in the branched biosynthetic pathway leading to the biosynthesis of amino acids threonine, isoleucine and methionine.</text>
</comment>
<keyword evidence="20" id="KW-1185">Reference proteome</keyword>
<evidence type="ECO:0000256" key="12">
    <source>
        <dbReference type="ARBA" id="ARBA00022840"/>
    </source>
</evidence>
<dbReference type="InterPro" id="IPR018042">
    <property type="entry name" value="Aspartate_kinase_CS"/>
</dbReference>
<dbReference type="GO" id="GO:0009088">
    <property type="term" value="P:threonine biosynthetic process"/>
    <property type="evidence" value="ECO:0007669"/>
    <property type="project" value="UniProtKB-UniPathway"/>
</dbReference>
<reference evidence="20" key="1">
    <citation type="journal article" date="2011" name="MBio">
        <title>Novel metabolic attributes of the genus Cyanothece, comprising a group of unicellular nitrogen-fixing Cyanobacteria.</title>
        <authorList>
            <person name="Bandyopadhyay A."/>
            <person name="Elvitigala T."/>
            <person name="Welsh E."/>
            <person name="Stockel J."/>
            <person name="Liberton M."/>
            <person name="Min H."/>
            <person name="Sherman L.A."/>
            <person name="Pakrasi H.B."/>
        </authorList>
    </citation>
    <scope>NUCLEOTIDE SEQUENCE [LARGE SCALE GENOMIC DNA]</scope>
    <source>
        <strain evidence="20">PCC 7424</strain>
    </source>
</reference>
<comment type="similarity">
    <text evidence="5">Belongs to the aspartokinase family.</text>
</comment>
<keyword evidence="11 19" id="KW-0418">Kinase</keyword>
<dbReference type="FunFam" id="3.30.2130.10:FF:000002">
    <property type="entry name" value="Aspartokinase"/>
    <property type="match status" value="1"/>
</dbReference>
<keyword evidence="12" id="KW-0067">ATP-binding</keyword>
<dbReference type="InterPro" id="IPR005260">
    <property type="entry name" value="Asp_kin_monofn"/>
</dbReference>
<name>B7KCU2_GLOC7</name>
<evidence type="ECO:0000256" key="4">
    <source>
        <dbReference type="ARBA" id="ARBA00005139"/>
    </source>
</evidence>
<evidence type="ECO:0000256" key="11">
    <source>
        <dbReference type="ARBA" id="ARBA00022777"/>
    </source>
</evidence>
<dbReference type="EMBL" id="CP001291">
    <property type="protein sequence ID" value="ACK71643.1"/>
    <property type="molecule type" value="Genomic_DNA"/>
</dbReference>
<dbReference type="InterPro" id="IPR001341">
    <property type="entry name" value="Asp_kinase"/>
</dbReference>
<dbReference type="Pfam" id="PF00696">
    <property type="entry name" value="AA_kinase"/>
    <property type="match status" value="1"/>
</dbReference>
<dbReference type="PANTHER" id="PTHR21499">
    <property type="entry name" value="ASPARTATE KINASE"/>
    <property type="match status" value="1"/>
</dbReference>
<dbReference type="SUPFAM" id="SSF53633">
    <property type="entry name" value="Carbamate kinase-like"/>
    <property type="match status" value="1"/>
</dbReference>
<feature type="domain" description="ACT" evidence="18">
    <location>
        <begin position="448"/>
        <end position="527"/>
    </location>
</feature>
<dbReference type="UniPathway" id="UPA00034">
    <property type="reaction ID" value="UER00015"/>
</dbReference>
<dbReference type="FunFam" id="3.40.1160.10:FF:000002">
    <property type="entry name" value="Aspartokinase"/>
    <property type="match status" value="1"/>
</dbReference>
<dbReference type="Gene3D" id="3.40.1160.10">
    <property type="entry name" value="Acetylglutamate kinase-like"/>
    <property type="match status" value="1"/>
</dbReference>
<evidence type="ECO:0000256" key="2">
    <source>
        <dbReference type="ARBA" id="ARBA00004766"/>
    </source>
</evidence>
<feature type="domain" description="ACT" evidence="18">
    <location>
        <begin position="533"/>
        <end position="601"/>
    </location>
</feature>
<evidence type="ECO:0000256" key="15">
    <source>
        <dbReference type="ARBA" id="ARBA00047872"/>
    </source>
</evidence>
<evidence type="ECO:0000256" key="13">
    <source>
        <dbReference type="ARBA" id="ARBA00022915"/>
    </source>
</evidence>
<dbReference type="GO" id="GO:0005829">
    <property type="term" value="C:cytosol"/>
    <property type="evidence" value="ECO:0007669"/>
    <property type="project" value="TreeGrafter"/>
</dbReference>
<dbReference type="STRING" id="65393.PCC7424_3243"/>
<dbReference type="InterPro" id="IPR045865">
    <property type="entry name" value="ACT-like_dom_sf"/>
</dbReference>
<evidence type="ECO:0000313" key="20">
    <source>
        <dbReference type="Proteomes" id="UP000002384"/>
    </source>
</evidence>
<evidence type="ECO:0000313" key="19">
    <source>
        <dbReference type="EMBL" id="ACK71643.1"/>
    </source>
</evidence>
<dbReference type="UniPathway" id="UPA00051">
    <property type="reaction ID" value="UER00462"/>
</dbReference>
<keyword evidence="14" id="KW-0457">Lysine biosynthesis</keyword>
<proteinExistence type="inferred from homology"/>
<dbReference type="InterPro" id="IPR036393">
    <property type="entry name" value="AceGlu_kinase-like_sf"/>
</dbReference>
<comment type="catalytic activity">
    <reaction evidence="15">
        <text>L-aspartate + ATP = 4-phospho-L-aspartate + ADP</text>
        <dbReference type="Rhea" id="RHEA:23776"/>
        <dbReference type="ChEBI" id="CHEBI:29991"/>
        <dbReference type="ChEBI" id="CHEBI:30616"/>
        <dbReference type="ChEBI" id="CHEBI:57535"/>
        <dbReference type="ChEBI" id="CHEBI:456216"/>
        <dbReference type="EC" id="2.7.2.4"/>
    </reaction>
</comment>
<dbReference type="PANTHER" id="PTHR21499:SF3">
    <property type="entry name" value="ASPARTOKINASE"/>
    <property type="match status" value="1"/>
</dbReference>
<dbReference type="InterPro" id="IPR041740">
    <property type="entry name" value="AKii-LysC-BS"/>
</dbReference>
<dbReference type="Proteomes" id="UP000002384">
    <property type="component" value="Chromosome"/>
</dbReference>
<dbReference type="GO" id="GO:0019877">
    <property type="term" value="P:diaminopimelate biosynthetic process"/>
    <property type="evidence" value="ECO:0007669"/>
    <property type="project" value="UniProtKB-KW"/>
</dbReference>
<dbReference type="RefSeq" id="WP_015955239.1">
    <property type="nucleotide sequence ID" value="NC_011729.1"/>
</dbReference>
<keyword evidence="13" id="KW-0220">Diaminopimelate biosynthesis</keyword>
<dbReference type="GO" id="GO:0005524">
    <property type="term" value="F:ATP binding"/>
    <property type="evidence" value="ECO:0007669"/>
    <property type="project" value="UniProtKB-KW"/>
</dbReference>
<evidence type="ECO:0000256" key="8">
    <source>
        <dbReference type="ARBA" id="ARBA00022679"/>
    </source>
</evidence>
<comment type="pathway">
    <text evidence="4 17">Amino-acid biosynthesis; L-threonine biosynthesis; L-threonine from L-aspartate: step 1/5.</text>
</comment>
<evidence type="ECO:0000256" key="6">
    <source>
        <dbReference type="ARBA" id="ARBA00013059"/>
    </source>
</evidence>
<dbReference type="GO" id="GO:0004072">
    <property type="term" value="F:aspartate kinase activity"/>
    <property type="evidence" value="ECO:0007669"/>
    <property type="project" value="UniProtKB-EC"/>
</dbReference>
<dbReference type="eggNOG" id="COG0527">
    <property type="taxonomic scope" value="Bacteria"/>
</dbReference>
<dbReference type="Gene3D" id="3.30.2130.10">
    <property type="entry name" value="VC0802-like"/>
    <property type="match status" value="2"/>
</dbReference>
<dbReference type="FunFam" id="3.30.2130.10:FF:000001">
    <property type="entry name" value="Bifunctional aspartokinase/homoserine dehydrogenase"/>
    <property type="match status" value="1"/>
</dbReference>
<protein>
    <recommendedName>
        <fullName evidence="6">aspartate kinase</fullName>
        <ecNumber evidence="6">2.7.2.4</ecNumber>
    </recommendedName>
</protein>
<dbReference type="InterPro" id="IPR054352">
    <property type="entry name" value="ACT_Aspartokinase"/>
</dbReference>
<dbReference type="InterPro" id="IPR002912">
    <property type="entry name" value="ACT_dom"/>
</dbReference>
<comment type="pathway">
    <text evidence="3 17">Amino-acid biosynthesis; L-methionine biosynthesis via de novo pathway; L-homoserine from L-aspartate: step 1/3.</text>
</comment>
<dbReference type="AlphaFoldDB" id="B7KCU2"/>
<accession>B7KCU2</accession>
<gene>
    <name evidence="19" type="ordered locus">PCC7424_3243</name>
</gene>
<dbReference type="Pfam" id="PF01842">
    <property type="entry name" value="ACT"/>
    <property type="match status" value="2"/>
</dbReference>
<dbReference type="KEGG" id="cyc:PCC7424_3243"/>
<keyword evidence="7 17" id="KW-0028">Amino-acid biosynthesis</keyword>
<dbReference type="SUPFAM" id="SSF55021">
    <property type="entry name" value="ACT-like"/>
    <property type="match status" value="4"/>
</dbReference>
<feature type="domain" description="ACT" evidence="18">
    <location>
        <begin position="273"/>
        <end position="354"/>
    </location>
</feature>
<dbReference type="NCBIfam" id="NF005155">
    <property type="entry name" value="PRK06635.1-4"/>
    <property type="match status" value="1"/>
</dbReference>
<dbReference type="OrthoDB" id="9799110at2"/>
<organism evidence="19 20">
    <name type="scientific">Gloeothece citriformis (strain PCC 7424)</name>
    <name type="common">Cyanothece sp. (strain PCC 7424)</name>
    <dbReference type="NCBI Taxonomy" id="65393"/>
    <lineage>
        <taxon>Bacteria</taxon>
        <taxon>Bacillati</taxon>
        <taxon>Cyanobacteriota</taxon>
        <taxon>Cyanophyceae</taxon>
        <taxon>Oscillatoriophycideae</taxon>
        <taxon>Chroococcales</taxon>
        <taxon>Aphanothecaceae</taxon>
        <taxon>Gloeothece</taxon>
        <taxon>Gloeothece citriformis</taxon>
    </lineage>
</organism>
<evidence type="ECO:0000256" key="16">
    <source>
        <dbReference type="ARBA" id="ARBA00063835"/>
    </source>
</evidence>
<dbReference type="PROSITE" id="PS51671">
    <property type="entry name" value="ACT"/>
    <property type="match status" value="4"/>
</dbReference>
<dbReference type="HOGENOM" id="CLU_009116_3_2_3"/>
<evidence type="ECO:0000256" key="17">
    <source>
        <dbReference type="RuleBase" id="RU004249"/>
    </source>
</evidence>
<dbReference type="PROSITE" id="PS00324">
    <property type="entry name" value="ASPARTOKINASE"/>
    <property type="match status" value="1"/>
</dbReference>
<dbReference type="EC" id="2.7.2.4" evidence="6"/>
<evidence type="ECO:0000256" key="3">
    <source>
        <dbReference type="ARBA" id="ARBA00004986"/>
    </source>
</evidence>
<evidence type="ECO:0000256" key="5">
    <source>
        <dbReference type="ARBA" id="ARBA00010122"/>
    </source>
</evidence>
<dbReference type="UniPathway" id="UPA00050">
    <property type="reaction ID" value="UER00461"/>
</dbReference>
<keyword evidence="8 19" id="KW-0808">Transferase</keyword>
<evidence type="ECO:0000256" key="7">
    <source>
        <dbReference type="ARBA" id="ARBA00022605"/>
    </source>
</evidence>
<dbReference type="GO" id="GO:0009089">
    <property type="term" value="P:lysine biosynthetic process via diaminopimelate"/>
    <property type="evidence" value="ECO:0007669"/>
    <property type="project" value="UniProtKB-UniPathway"/>
</dbReference>
<dbReference type="NCBIfam" id="NF005656">
    <property type="entry name" value="PRK07431.1"/>
    <property type="match status" value="1"/>
</dbReference>
<comment type="pathway">
    <text evidence="2 17">Amino-acid biosynthesis; L-lysine biosynthesis via DAP pathway; (S)-tetrahydrodipicolinate from L-aspartate: step 1/4.</text>
</comment>
<dbReference type="GO" id="GO:0009090">
    <property type="term" value="P:homoserine biosynthetic process"/>
    <property type="evidence" value="ECO:0007669"/>
    <property type="project" value="TreeGrafter"/>
</dbReference>
<feature type="domain" description="ACT" evidence="18">
    <location>
        <begin position="360"/>
        <end position="428"/>
    </location>
</feature>